<feature type="compositionally biased region" description="Polar residues" evidence="1">
    <location>
        <begin position="92"/>
        <end position="101"/>
    </location>
</feature>
<proteinExistence type="predicted"/>
<keyword evidence="4" id="KW-1185">Reference proteome</keyword>
<dbReference type="InParanoid" id="I1S5V0"/>
<reference evidence="2 4" key="3">
    <citation type="journal article" date="2015" name="BMC Genomics">
        <title>The completed genome sequence of the pathogenic ascomycete fungus Fusarium graminearum.</title>
        <authorList>
            <person name="King R."/>
            <person name="Urban M."/>
            <person name="Hammond-Kosack M.C."/>
            <person name="Hassani-Pak K."/>
            <person name="Hammond-Kosack K.E."/>
        </authorList>
    </citation>
    <scope>NUCLEOTIDE SEQUENCE [LARGE SCALE GENOMIC DNA]</scope>
    <source>
        <strain evidence="4">ATCC MYA-4620 / CBS 123657 / FGSC 9075 / NRRL 31084 / PH-1</strain>
        <strain evidence="2">PH-1</strain>
    </source>
</reference>
<dbReference type="HOGENOM" id="CLU_1578666_0_0_1"/>
<protein>
    <submittedName>
        <fullName evidence="2">Chromosome 2, complete genome</fullName>
    </submittedName>
</protein>
<sequence>MSKNQAPRKHPKTGLRSSTTRKVAIHAYECENNLDSDSSESSDTRTKTKPLSSNLHKRKRKARSSSTVHQTTLTHIIHSCFQDHPVLPFTEENNVASTTPGEIQAPSPELIDRRGRGSTEFKLDDETVGKICRDLVQLGIELRENARKQIRCINQVEDIDKGHTFSSGG</sequence>
<dbReference type="VEuPathDB" id="FungiDB:FGRAMPH1_01G15667"/>
<organism evidence="2 4">
    <name type="scientific">Gibberella zeae (strain ATCC MYA-4620 / CBS 123657 / FGSC 9075 / NRRL 31084 / PH-1)</name>
    <name type="common">Wheat head blight fungus</name>
    <name type="synonym">Fusarium graminearum</name>
    <dbReference type="NCBI Taxonomy" id="229533"/>
    <lineage>
        <taxon>Eukaryota</taxon>
        <taxon>Fungi</taxon>
        <taxon>Dikarya</taxon>
        <taxon>Ascomycota</taxon>
        <taxon>Pezizomycotina</taxon>
        <taxon>Sordariomycetes</taxon>
        <taxon>Hypocreomycetidae</taxon>
        <taxon>Hypocreales</taxon>
        <taxon>Nectriaceae</taxon>
        <taxon>Fusarium</taxon>
    </lineage>
</organism>
<dbReference type="EnsemblFungi" id="CEF79633">
    <property type="protein sequence ID" value="CEF79633"/>
    <property type="gene ID" value="FGRRES_12221"/>
</dbReference>
<dbReference type="RefSeq" id="XP_011320982.1">
    <property type="nucleotide sequence ID" value="XM_011322680.1"/>
</dbReference>
<dbReference type="EMBL" id="HG970333">
    <property type="protein sequence ID" value="CEF79633.1"/>
    <property type="molecule type" value="Genomic_DNA"/>
</dbReference>
<reference evidence="3 4" key="2">
    <citation type="journal article" date="2010" name="Nature">
        <title>Comparative genomics reveals mobile pathogenicity chromosomes in Fusarium.</title>
        <authorList>
            <person name="Ma L.J."/>
            <person name="van der Does H.C."/>
            <person name="Borkovich K.A."/>
            <person name="Coleman J.J."/>
            <person name="Daboussi M.J."/>
            <person name="Di Pietro A."/>
            <person name="Dufresne M."/>
            <person name="Freitag M."/>
            <person name="Grabherr M."/>
            <person name="Henrissat B."/>
            <person name="Houterman P.M."/>
            <person name="Kang S."/>
            <person name="Shim W.B."/>
            <person name="Woloshuk C."/>
            <person name="Xie X."/>
            <person name="Xu J.R."/>
            <person name="Antoniw J."/>
            <person name="Baker S.E."/>
            <person name="Bluhm B.H."/>
            <person name="Breakspear A."/>
            <person name="Brown D.W."/>
            <person name="Butchko R.A."/>
            <person name="Chapman S."/>
            <person name="Coulson R."/>
            <person name="Coutinho P.M."/>
            <person name="Danchin E.G."/>
            <person name="Diener A."/>
            <person name="Gale L.R."/>
            <person name="Gardiner D.M."/>
            <person name="Goff S."/>
            <person name="Hammond-Kosack K.E."/>
            <person name="Hilburn K."/>
            <person name="Hua-Van A."/>
            <person name="Jonkers W."/>
            <person name="Kazan K."/>
            <person name="Kodira C.D."/>
            <person name="Koehrsen M."/>
            <person name="Kumar L."/>
            <person name="Lee Y.H."/>
            <person name="Li L."/>
            <person name="Manners J.M."/>
            <person name="Miranda-Saavedra D."/>
            <person name="Mukherjee M."/>
            <person name="Park G."/>
            <person name="Park J."/>
            <person name="Park S.Y."/>
            <person name="Proctor R.H."/>
            <person name="Regev A."/>
            <person name="Ruiz-Roldan M.C."/>
            <person name="Sain D."/>
            <person name="Sakthikumar S."/>
            <person name="Sykes S."/>
            <person name="Schwartz D.C."/>
            <person name="Turgeon B.G."/>
            <person name="Wapinski I."/>
            <person name="Yoder O."/>
            <person name="Young S."/>
            <person name="Zeng Q."/>
            <person name="Zhou S."/>
            <person name="Galagan J."/>
            <person name="Cuomo C.A."/>
            <person name="Kistler H.C."/>
            <person name="Rep M."/>
        </authorList>
    </citation>
    <scope>GENOME REANNOTATION</scope>
    <source>
        <strain evidence="4">ATCC MYA-4620 / CBS 123657 / FGSC 9075 / NRRL 31084 / PH-1</strain>
        <strain evidence="3">PH-1 / ATCC MYA-4620 / FGSC 9075 / NRRL 31084</strain>
    </source>
</reference>
<dbReference type="AlphaFoldDB" id="I1S5V0"/>
<feature type="region of interest" description="Disordered" evidence="1">
    <location>
        <begin position="92"/>
        <end position="115"/>
    </location>
</feature>
<name>I1S5V0_GIBZE</name>
<accession>A0A098DL04</accession>
<evidence type="ECO:0000313" key="4">
    <source>
        <dbReference type="Proteomes" id="UP000070720"/>
    </source>
</evidence>
<evidence type="ECO:0000256" key="1">
    <source>
        <dbReference type="SAM" id="MobiDB-lite"/>
    </source>
</evidence>
<feature type="region of interest" description="Disordered" evidence="1">
    <location>
        <begin position="1"/>
        <end position="69"/>
    </location>
</feature>
<dbReference type="Proteomes" id="UP000070720">
    <property type="component" value="Chromosome 2"/>
</dbReference>
<dbReference type="KEGG" id="fgr:FGSG_12221"/>
<reference evidence="3" key="4">
    <citation type="submission" date="2017-01" db="UniProtKB">
        <authorList>
            <consortium name="EnsemblFungi"/>
        </authorList>
    </citation>
    <scope>IDENTIFICATION</scope>
    <source>
        <strain evidence="3">PH-1 / ATCC MYA-4620 / FGSC 9075 / NRRL 31084</strain>
    </source>
</reference>
<feature type="compositionally biased region" description="Basic residues" evidence="1">
    <location>
        <begin position="1"/>
        <end position="13"/>
    </location>
</feature>
<gene>
    <name evidence="2" type="ORF">FGRAMPH1_01T15667</name>
</gene>
<accession>I1S5V0</accession>
<evidence type="ECO:0000313" key="3">
    <source>
        <dbReference type="EnsemblFungi" id="CEF79633"/>
    </source>
</evidence>
<reference evidence="3 4" key="1">
    <citation type="journal article" date="2007" name="Science">
        <title>The Fusarium graminearum genome reveals a link between localized polymorphism and pathogen specialization.</title>
        <authorList>
            <person name="Cuomo C.A."/>
            <person name="Gueldener U."/>
            <person name="Xu J.-R."/>
            <person name="Trail F."/>
            <person name="Turgeon B.G."/>
            <person name="Di Pietro A."/>
            <person name="Walton J.D."/>
            <person name="Ma L.-J."/>
            <person name="Baker S.E."/>
            <person name="Rep M."/>
            <person name="Adam G."/>
            <person name="Antoniw J."/>
            <person name="Baldwin T."/>
            <person name="Calvo S.E."/>
            <person name="Chang Y.-L."/>
            <person name="DeCaprio D."/>
            <person name="Gale L.R."/>
            <person name="Gnerre S."/>
            <person name="Goswami R.S."/>
            <person name="Hammond-Kosack K."/>
            <person name="Harris L.J."/>
            <person name="Hilburn K."/>
            <person name="Kennell J.C."/>
            <person name="Kroken S."/>
            <person name="Magnuson J.K."/>
            <person name="Mannhaupt G."/>
            <person name="Mauceli E.W."/>
            <person name="Mewes H.-W."/>
            <person name="Mitterbauer R."/>
            <person name="Muehlbauer G."/>
            <person name="Muensterkoetter M."/>
            <person name="Nelson D."/>
            <person name="O'Donnell K."/>
            <person name="Ouellet T."/>
            <person name="Qi W."/>
            <person name="Quesneville H."/>
            <person name="Roncero M.I.G."/>
            <person name="Seong K.-Y."/>
            <person name="Tetko I.V."/>
            <person name="Urban M."/>
            <person name="Waalwijk C."/>
            <person name="Ward T.J."/>
            <person name="Yao J."/>
            <person name="Birren B.W."/>
            <person name="Kistler H.C."/>
        </authorList>
    </citation>
    <scope>NUCLEOTIDE SEQUENCE [LARGE SCALE GENOMIC DNA]</scope>
    <source>
        <strain evidence="4">ATCC MYA-4620 / CBS 123657 / FGSC 9075 / NRRL 31084 / PH-1</strain>
        <strain evidence="3">PH-1 / ATCC MYA-4620 / FGSC 9075 / NRRL 31084</strain>
    </source>
</reference>
<evidence type="ECO:0000313" key="2">
    <source>
        <dbReference type="EMBL" id="CEF79633.1"/>
    </source>
</evidence>